<reference evidence="1 2" key="1">
    <citation type="journal article" date="2015" name="Genome Announc.">
        <title>Expanding the biotechnology potential of lactobacilli through comparative genomics of 213 strains and associated genera.</title>
        <authorList>
            <person name="Sun Z."/>
            <person name="Harris H.M."/>
            <person name="McCann A."/>
            <person name="Guo C."/>
            <person name="Argimon S."/>
            <person name="Zhang W."/>
            <person name="Yang X."/>
            <person name="Jeffery I.B."/>
            <person name="Cooney J.C."/>
            <person name="Kagawa T.F."/>
            <person name="Liu W."/>
            <person name="Song Y."/>
            <person name="Salvetti E."/>
            <person name="Wrobel A."/>
            <person name="Rasinkangas P."/>
            <person name="Parkhill J."/>
            <person name="Rea M.C."/>
            <person name="O'Sullivan O."/>
            <person name="Ritari J."/>
            <person name="Douillard F.P."/>
            <person name="Paul Ross R."/>
            <person name="Yang R."/>
            <person name="Briner A.E."/>
            <person name="Felis G.E."/>
            <person name="de Vos W.M."/>
            <person name="Barrangou R."/>
            <person name="Klaenhammer T.R."/>
            <person name="Caufield P.W."/>
            <person name="Cui Y."/>
            <person name="Zhang H."/>
            <person name="O'Toole P.W."/>
        </authorList>
    </citation>
    <scope>NUCLEOTIDE SEQUENCE [LARGE SCALE GENOMIC DNA]</scope>
    <source>
        <strain evidence="1 2">DSM 14500</strain>
    </source>
</reference>
<evidence type="ECO:0000313" key="1">
    <source>
        <dbReference type="EMBL" id="KRL44102.1"/>
    </source>
</evidence>
<gene>
    <name evidence="1" type="ORF">FD29_GL000219</name>
</gene>
<dbReference type="Proteomes" id="UP000050872">
    <property type="component" value="Unassembled WGS sequence"/>
</dbReference>
<proteinExistence type="predicted"/>
<sequence>MAYYVYWYTYHGQEWPFGLIQENSIDQIIARSGIKFDNPIVHFQLKYFLAISRIRLIKRNYIDELPYYSVVFGNQMLGGDILTHEDYPIVPVDALDSENKLINLFRRTAFQPSDTAFEQPINADARINPKFYALVYHFIDFLKEHYHDDMTVYHDQKTLKHIMTYVTRDIVFYYIMAPYSIMHLDTMYNNDDERNYTDLYKDIYTFFSSVDQNEFPGIYNAAELISRNLYQVLPSYISTIRQEDIINVKVLIDPGNQAAEVVLRNIKTLEFVRVVPSNVYEDVDVLITSLDVLPLDIEKKKYPKNLKVISWDISSTRPDYIWLLIQLNQVYVKKLKEKIENNKKIKAL</sequence>
<dbReference type="STRING" id="1423770.FD29_GL000219"/>
<organism evidence="1 2">
    <name type="scientific">Companilactobacillus mindensis DSM 14500</name>
    <dbReference type="NCBI Taxonomy" id="1423770"/>
    <lineage>
        <taxon>Bacteria</taxon>
        <taxon>Bacillati</taxon>
        <taxon>Bacillota</taxon>
        <taxon>Bacilli</taxon>
        <taxon>Lactobacillales</taxon>
        <taxon>Lactobacillaceae</taxon>
        <taxon>Companilactobacillus</taxon>
    </lineage>
</organism>
<evidence type="ECO:0000313" key="2">
    <source>
        <dbReference type="Proteomes" id="UP000050872"/>
    </source>
</evidence>
<dbReference type="AlphaFoldDB" id="A0A0R1QGX0"/>
<keyword evidence="2" id="KW-1185">Reference proteome</keyword>
<accession>A0A0R1QGX0</accession>
<name>A0A0R1QGX0_9LACO</name>
<dbReference type="PATRIC" id="fig|1423770.3.peg.217"/>
<protein>
    <submittedName>
        <fullName evidence="1">Transcriptional regulator</fullName>
    </submittedName>
</protein>
<comment type="caution">
    <text evidence="1">The sequence shown here is derived from an EMBL/GenBank/DDBJ whole genome shotgun (WGS) entry which is preliminary data.</text>
</comment>
<dbReference type="EMBL" id="AZEZ01000057">
    <property type="protein sequence ID" value="KRL44102.1"/>
    <property type="molecule type" value="Genomic_DNA"/>
</dbReference>